<evidence type="ECO:0000313" key="2">
    <source>
        <dbReference type="EMBL" id="KAH7568325.1"/>
    </source>
</evidence>
<protein>
    <submittedName>
        <fullName evidence="2">Uncharacterized protein</fullName>
    </submittedName>
</protein>
<dbReference type="Proteomes" id="UP000827721">
    <property type="component" value="Unassembled WGS sequence"/>
</dbReference>
<dbReference type="EMBL" id="JAFEMO010000007">
    <property type="protein sequence ID" value="KAH7568325.1"/>
    <property type="molecule type" value="Genomic_DNA"/>
</dbReference>
<evidence type="ECO:0000313" key="3">
    <source>
        <dbReference type="Proteomes" id="UP000827721"/>
    </source>
</evidence>
<dbReference type="EMBL" id="JAFEMO010000108">
    <property type="protein sequence ID" value="KAH7526416.1"/>
    <property type="molecule type" value="Genomic_DNA"/>
</dbReference>
<sequence length="104" mass="12060">MSLRSKDPSLSIALDEFWVIDYGTKLLRYAPESEERLDRNSADLKADSRRRIENFSHYRTYSVHGTVTLVGDSLIWMFVSEALSYVYLIHVVVDIWVTKECGVK</sequence>
<comment type="caution">
    <text evidence="2">The sequence shown here is derived from an EMBL/GenBank/DDBJ whole genome shotgun (WGS) entry which is preliminary data.</text>
</comment>
<accession>A0ABQ8HVD1</accession>
<evidence type="ECO:0000313" key="1">
    <source>
        <dbReference type="EMBL" id="KAH7526416.1"/>
    </source>
</evidence>
<organism evidence="2 3">
    <name type="scientific">Xanthoceras sorbifolium</name>
    <dbReference type="NCBI Taxonomy" id="99658"/>
    <lineage>
        <taxon>Eukaryota</taxon>
        <taxon>Viridiplantae</taxon>
        <taxon>Streptophyta</taxon>
        <taxon>Embryophyta</taxon>
        <taxon>Tracheophyta</taxon>
        <taxon>Spermatophyta</taxon>
        <taxon>Magnoliopsida</taxon>
        <taxon>eudicotyledons</taxon>
        <taxon>Gunneridae</taxon>
        <taxon>Pentapetalae</taxon>
        <taxon>rosids</taxon>
        <taxon>malvids</taxon>
        <taxon>Sapindales</taxon>
        <taxon>Sapindaceae</taxon>
        <taxon>Xanthoceroideae</taxon>
        <taxon>Xanthoceras</taxon>
    </lineage>
</organism>
<proteinExistence type="predicted"/>
<gene>
    <name evidence="2" type="ORF">JRO89_XS07G0276000</name>
    <name evidence="1" type="ORF">JRO89_XSUnG0059100</name>
</gene>
<reference evidence="2 3" key="1">
    <citation type="submission" date="2021-02" db="EMBL/GenBank/DDBJ databases">
        <title>Plant Genome Project.</title>
        <authorList>
            <person name="Zhang R.-G."/>
        </authorList>
    </citation>
    <scope>NUCLEOTIDE SEQUENCE [LARGE SCALE GENOMIC DNA]</scope>
    <source>
        <tissue evidence="2">Leaves</tissue>
    </source>
</reference>
<keyword evidence="3" id="KW-1185">Reference proteome</keyword>
<name>A0ABQ8HVD1_9ROSI</name>